<dbReference type="PROSITE" id="PS00630">
    <property type="entry name" value="IMP_2"/>
    <property type="match status" value="1"/>
</dbReference>
<accession>A0A7W6FQR3</accession>
<dbReference type="Pfam" id="PF00459">
    <property type="entry name" value="Inositol_P"/>
    <property type="match status" value="1"/>
</dbReference>
<proteinExistence type="inferred from homology"/>
<dbReference type="GO" id="GO:0008934">
    <property type="term" value="F:inositol monophosphate 1-phosphatase activity"/>
    <property type="evidence" value="ECO:0007669"/>
    <property type="project" value="TreeGrafter"/>
</dbReference>
<organism evidence="5 6">
    <name type="scientific">Sphingobium jiangsuense</name>
    <dbReference type="NCBI Taxonomy" id="870476"/>
    <lineage>
        <taxon>Bacteria</taxon>
        <taxon>Pseudomonadati</taxon>
        <taxon>Pseudomonadota</taxon>
        <taxon>Alphaproteobacteria</taxon>
        <taxon>Sphingomonadales</taxon>
        <taxon>Sphingomonadaceae</taxon>
        <taxon>Sphingobium</taxon>
    </lineage>
</organism>
<dbReference type="InterPro" id="IPR020550">
    <property type="entry name" value="Inositol_monophosphatase_CS"/>
</dbReference>
<dbReference type="InterPro" id="IPR000760">
    <property type="entry name" value="Inositol_monophosphatase-like"/>
</dbReference>
<dbReference type="Proteomes" id="UP000571950">
    <property type="component" value="Unassembled WGS sequence"/>
</dbReference>
<reference evidence="5 6" key="1">
    <citation type="submission" date="2020-08" db="EMBL/GenBank/DDBJ databases">
        <title>Genomic Encyclopedia of Type Strains, Phase IV (KMG-IV): sequencing the most valuable type-strain genomes for metagenomic binning, comparative biology and taxonomic classification.</title>
        <authorList>
            <person name="Goeker M."/>
        </authorList>
    </citation>
    <scope>NUCLEOTIDE SEQUENCE [LARGE SCALE GENOMIC DNA]</scope>
    <source>
        <strain evidence="5 6">DSM 26189</strain>
    </source>
</reference>
<dbReference type="PRINTS" id="PR00377">
    <property type="entry name" value="IMPHPHTASES"/>
</dbReference>
<dbReference type="Gene3D" id="3.30.540.10">
    <property type="entry name" value="Fructose-1,6-Bisphosphatase, subunit A, domain 1"/>
    <property type="match status" value="1"/>
</dbReference>
<dbReference type="Gene3D" id="3.40.190.80">
    <property type="match status" value="1"/>
</dbReference>
<evidence type="ECO:0000313" key="5">
    <source>
        <dbReference type="EMBL" id="MBB3926279.1"/>
    </source>
</evidence>
<evidence type="ECO:0000256" key="1">
    <source>
        <dbReference type="ARBA" id="ARBA00009759"/>
    </source>
</evidence>
<feature type="binding site" evidence="4">
    <location>
        <position position="96"/>
    </location>
    <ligand>
        <name>Mg(2+)</name>
        <dbReference type="ChEBI" id="CHEBI:18420"/>
        <label>1</label>
        <note>catalytic</note>
    </ligand>
</feature>
<feature type="binding site" evidence="4">
    <location>
        <position position="97"/>
    </location>
    <ligand>
        <name>Mg(2+)</name>
        <dbReference type="ChEBI" id="CHEBI:18420"/>
        <label>1</label>
        <note>catalytic</note>
    </ligand>
</feature>
<comment type="cofactor">
    <cofactor evidence="4">
        <name>Mg(2+)</name>
        <dbReference type="ChEBI" id="CHEBI:18420"/>
    </cofactor>
</comment>
<feature type="binding site" evidence="4">
    <location>
        <position position="94"/>
    </location>
    <ligand>
        <name>Mg(2+)</name>
        <dbReference type="ChEBI" id="CHEBI:18420"/>
        <label>1</label>
        <note>catalytic</note>
    </ligand>
</feature>
<gene>
    <name evidence="5" type="ORF">GGR43_001996</name>
</gene>
<dbReference type="PANTHER" id="PTHR20854">
    <property type="entry name" value="INOSITOL MONOPHOSPHATASE"/>
    <property type="match status" value="1"/>
</dbReference>
<evidence type="ECO:0000313" key="6">
    <source>
        <dbReference type="Proteomes" id="UP000571950"/>
    </source>
</evidence>
<dbReference type="GO" id="GO:0046872">
    <property type="term" value="F:metal ion binding"/>
    <property type="evidence" value="ECO:0007669"/>
    <property type="project" value="UniProtKB-KW"/>
</dbReference>
<dbReference type="AlphaFoldDB" id="A0A7W6FQR3"/>
<evidence type="ECO:0000256" key="3">
    <source>
        <dbReference type="ARBA" id="ARBA00022842"/>
    </source>
</evidence>
<evidence type="ECO:0000256" key="2">
    <source>
        <dbReference type="ARBA" id="ARBA00022723"/>
    </source>
</evidence>
<dbReference type="GO" id="GO:0006020">
    <property type="term" value="P:inositol metabolic process"/>
    <property type="evidence" value="ECO:0007669"/>
    <property type="project" value="TreeGrafter"/>
</dbReference>
<dbReference type="SUPFAM" id="SSF56655">
    <property type="entry name" value="Carbohydrate phosphatase"/>
    <property type="match status" value="1"/>
</dbReference>
<keyword evidence="2 4" id="KW-0479">Metal-binding</keyword>
<dbReference type="GO" id="GO:0007165">
    <property type="term" value="P:signal transduction"/>
    <property type="evidence" value="ECO:0007669"/>
    <property type="project" value="TreeGrafter"/>
</dbReference>
<dbReference type="GO" id="GO:0046854">
    <property type="term" value="P:phosphatidylinositol phosphate biosynthetic process"/>
    <property type="evidence" value="ECO:0007669"/>
    <property type="project" value="InterPro"/>
</dbReference>
<name>A0A7W6FQR3_9SPHN</name>
<evidence type="ECO:0000256" key="4">
    <source>
        <dbReference type="PIRSR" id="PIRSR600760-2"/>
    </source>
</evidence>
<keyword evidence="6" id="KW-1185">Reference proteome</keyword>
<feature type="binding site" evidence="4">
    <location>
        <position position="72"/>
    </location>
    <ligand>
        <name>Mg(2+)</name>
        <dbReference type="ChEBI" id="CHEBI:18420"/>
        <label>1</label>
        <note>catalytic</note>
    </ligand>
</feature>
<protein>
    <submittedName>
        <fullName evidence="5">Fructose-1,6-bisphosphatase/inositol monophosphatase family enzyme</fullName>
    </submittedName>
</protein>
<comment type="similarity">
    <text evidence="1">Belongs to the inositol monophosphatase superfamily.</text>
</comment>
<dbReference type="EMBL" id="JACIDT010000006">
    <property type="protein sequence ID" value="MBB3926279.1"/>
    <property type="molecule type" value="Genomic_DNA"/>
</dbReference>
<sequence>MSDISPSLTASVADLMRSVAATIILPRYRNLSSEEIEEKAKDDLVTIADKESELALAEGLATILPEARIVGEEACAATPALLDTVGEGLCWIVDPIDGTGNFAAGRPPFGVMIALVDGGEIVAGWIYDPLARRLCHAARNRGATLNGEPLHARESGEALPIAGISTLFLPGEERETLTRRAEGRLRMVDIPRCAAEQYPRIALGVNDFALFHRTLPWDHAAGALLLSEAGGCVARYDGSPYRVGTAETGMIAAASPAMWDKAAEILFG</sequence>
<comment type="caution">
    <text evidence="5">The sequence shown here is derived from an EMBL/GenBank/DDBJ whole genome shotgun (WGS) entry which is preliminary data.</text>
</comment>
<feature type="binding site" evidence="4">
    <location>
        <position position="218"/>
    </location>
    <ligand>
        <name>Mg(2+)</name>
        <dbReference type="ChEBI" id="CHEBI:18420"/>
        <label>1</label>
        <note>catalytic</note>
    </ligand>
</feature>
<keyword evidence="3 4" id="KW-0460">Magnesium</keyword>
<dbReference type="PANTHER" id="PTHR20854:SF4">
    <property type="entry name" value="INOSITOL-1-MONOPHOSPHATASE-RELATED"/>
    <property type="match status" value="1"/>
</dbReference>